<dbReference type="Proteomes" id="UP000646484">
    <property type="component" value="Unassembled WGS sequence"/>
</dbReference>
<accession>A0ABR7CW01</accession>
<organism evidence="2 3">
    <name type="scientific">Butyricimonas hominis</name>
    <dbReference type="NCBI Taxonomy" id="2763032"/>
    <lineage>
        <taxon>Bacteria</taxon>
        <taxon>Pseudomonadati</taxon>
        <taxon>Bacteroidota</taxon>
        <taxon>Bacteroidia</taxon>
        <taxon>Bacteroidales</taxon>
        <taxon>Odoribacteraceae</taxon>
        <taxon>Butyricimonas</taxon>
    </lineage>
</organism>
<dbReference type="RefSeq" id="WP_141560907.1">
    <property type="nucleotide sequence ID" value="NZ_JACOOH010000001.1"/>
</dbReference>
<evidence type="ECO:0000259" key="1">
    <source>
        <dbReference type="Pfam" id="PF20448"/>
    </source>
</evidence>
<keyword evidence="3" id="KW-1185">Reference proteome</keyword>
<evidence type="ECO:0000313" key="2">
    <source>
        <dbReference type="EMBL" id="MBC5619861.1"/>
    </source>
</evidence>
<reference evidence="2 3" key="1">
    <citation type="submission" date="2020-08" db="EMBL/GenBank/DDBJ databases">
        <title>Genome public.</title>
        <authorList>
            <person name="Liu C."/>
            <person name="Sun Q."/>
        </authorList>
    </citation>
    <scope>NUCLEOTIDE SEQUENCE [LARGE SCALE GENOMIC DNA]</scope>
    <source>
        <strain evidence="2 3">NSJ-56</strain>
    </source>
</reference>
<dbReference type="Pfam" id="PF20448">
    <property type="entry name" value="DUF6705"/>
    <property type="match status" value="1"/>
</dbReference>
<feature type="domain" description="DUF6705" evidence="1">
    <location>
        <begin position="1"/>
        <end position="90"/>
    </location>
</feature>
<protein>
    <recommendedName>
        <fullName evidence="1">DUF6705 domain-containing protein</fullName>
    </recommendedName>
</protein>
<dbReference type="EMBL" id="JACOOH010000001">
    <property type="protein sequence ID" value="MBC5619861.1"/>
    <property type="molecule type" value="Genomic_DNA"/>
</dbReference>
<dbReference type="InterPro" id="IPR046551">
    <property type="entry name" value="DUF6705"/>
</dbReference>
<sequence length="171" mass="19513">MKNSILILILGIFSVQGIAKNIQHEYSVSSDTLKLKYNSIDFIGTWVSKVATNDTVEITLVKKVMYAKKMNQYFEAIVGSVKRIKNGHIVFYREIKENNIVEESGIPLVGGAYRPDELIFTYWEGEQSNNNGLAYLTRKDSNNATWILKSTREKQGLDKFQIPGLLNFTRK</sequence>
<comment type="caution">
    <text evidence="2">The sequence shown here is derived from an EMBL/GenBank/DDBJ whole genome shotgun (WGS) entry which is preliminary data.</text>
</comment>
<gene>
    <name evidence="2" type="ORF">H8S64_01990</name>
</gene>
<proteinExistence type="predicted"/>
<evidence type="ECO:0000313" key="3">
    <source>
        <dbReference type="Proteomes" id="UP000646484"/>
    </source>
</evidence>
<name>A0ABR7CW01_9BACT</name>